<evidence type="ECO:0000313" key="3">
    <source>
        <dbReference type="Proteomes" id="UP000260644"/>
    </source>
</evidence>
<dbReference type="Proteomes" id="UP000260644">
    <property type="component" value="Unassembled WGS sequence"/>
</dbReference>
<evidence type="ECO:0000313" key="2">
    <source>
        <dbReference type="EMBL" id="RFS24646.1"/>
    </source>
</evidence>
<gene>
    <name evidence="2" type="ORF">DVR12_05435</name>
</gene>
<dbReference type="AlphaFoldDB" id="A0A3E1YDN5"/>
<dbReference type="PANTHER" id="PTHR39200">
    <property type="entry name" value="HYPOTHETICAL EXPORTED PROTEIN"/>
    <property type="match status" value="1"/>
</dbReference>
<dbReference type="Pfam" id="PF10988">
    <property type="entry name" value="DUF2807"/>
    <property type="match status" value="1"/>
</dbReference>
<keyword evidence="3" id="KW-1185">Reference proteome</keyword>
<dbReference type="InterPro" id="IPR021255">
    <property type="entry name" value="DUF2807"/>
</dbReference>
<accession>A0A3E1YDN5</accession>
<dbReference type="PANTHER" id="PTHR39200:SF1">
    <property type="entry name" value="AUTO-TRANSPORTER ADHESIN HEAD GIN DOMAIN-CONTAINING PROTEIN-RELATED"/>
    <property type="match status" value="1"/>
</dbReference>
<dbReference type="Gene3D" id="2.160.20.120">
    <property type="match status" value="1"/>
</dbReference>
<protein>
    <submittedName>
        <fullName evidence="2">DUF2807 domain-containing protein</fullName>
    </submittedName>
</protein>
<organism evidence="2 3">
    <name type="scientific">Chitinophaga silvatica</name>
    <dbReference type="NCBI Taxonomy" id="2282649"/>
    <lineage>
        <taxon>Bacteria</taxon>
        <taxon>Pseudomonadati</taxon>
        <taxon>Bacteroidota</taxon>
        <taxon>Chitinophagia</taxon>
        <taxon>Chitinophagales</taxon>
        <taxon>Chitinophagaceae</taxon>
        <taxon>Chitinophaga</taxon>
    </lineage>
</organism>
<evidence type="ECO:0000259" key="1">
    <source>
        <dbReference type="Pfam" id="PF10988"/>
    </source>
</evidence>
<dbReference type="EMBL" id="QPMM01000002">
    <property type="protein sequence ID" value="RFS24646.1"/>
    <property type="molecule type" value="Genomic_DNA"/>
</dbReference>
<name>A0A3E1YDN5_9BACT</name>
<feature type="domain" description="Putative auto-transporter adhesin head GIN" evidence="1">
    <location>
        <begin position="55"/>
        <end position="237"/>
    </location>
</feature>
<sequence length="252" mass="26488">MYLSSQSKPMIATKFFPRISLALLALVNLTSCDIAQNRVKGSGNVVKEQRQISSFHQLKVLGSMDVELTQGTSTSAAVEADDNILPLIELKEEGDQLVVRIKKGYNVSNSKRMVVYLTTNEIEAASMAGSGDLKIINKFNSDREVKFGLSGSGNITGAINAPAVRASIAGSGDITLNGETKDLSVSIAGSGNYHGYELMAENATVKIAGSGDVDLFASVKLDAKIAGSGNVNYKGTPQISTHIAGSGTVSQK</sequence>
<comment type="caution">
    <text evidence="2">The sequence shown here is derived from an EMBL/GenBank/DDBJ whole genome shotgun (WGS) entry which is preliminary data.</text>
</comment>
<reference evidence="2 3" key="1">
    <citation type="submission" date="2018-07" db="EMBL/GenBank/DDBJ databases">
        <title>Chitinophaga K2CV101002-2 sp. nov., isolated from a monsoon evergreen broad-leaved forest soil.</title>
        <authorList>
            <person name="Lv Y."/>
        </authorList>
    </citation>
    <scope>NUCLEOTIDE SEQUENCE [LARGE SCALE GENOMIC DNA]</scope>
    <source>
        <strain evidence="2 3">GDMCC 1.1288</strain>
    </source>
</reference>
<proteinExistence type="predicted"/>